<reference evidence="2 3" key="1">
    <citation type="submission" date="2024-04" db="EMBL/GenBank/DDBJ databases">
        <title>Tritrichomonas musculus Genome.</title>
        <authorList>
            <person name="Alves-Ferreira E."/>
            <person name="Grigg M."/>
            <person name="Lorenzi H."/>
            <person name="Galac M."/>
        </authorList>
    </citation>
    <scope>NUCLEOTIDE SEQUENCE [LARGE SCALE GENOMIC DNA]</scope>
    <source>
        <strain evidence="2 3">EAF2021</strain>
    </source>
</reference>
<feature type="compositionally biased region" description="Basic residues" evidence="1">
    <location>
        <begin position="18"/>
        <end position="27"/>
    </location>
</feature>
<accession>A0ABR2K5W6</accession>
<dbReference type="Proteomes" id="UP001470230">
    <property type="component" value="Unassembled WGS sequence"/>
</dbReference>
<dbReference type="Gene3D" id="3.20.90.10">
    <property type="entry name" value="Tubby Protein, Chain A"/>
    <property type="match status" value="1"/>
</dbReference>
<feature type="compositionally biased region" description="Low complexity" evidence="1">
    <location>
        <begin position="1"/>
        <end position="11"/>
    </location>
</feature>
<dbReference type="EMBL" id="JAPFFF010000007">
    <property type="protein sequence ID" value="KAK8886480.1"/>
    <property type="molecule type" value="Genomic_DNA"/>
</dbReference>
<comment type="caution">
    <text evidence="2">The sequence shown here is derived from an EMBL/GenBank/DDBJ whole genome shotgun (WGS) entry which is preliminary data.</text>
</comment>
<evidence type="ECO:0000256" key="1">
    <source>
        <dbReference type="SAM" id="MobiDB-lite"/>
    </source>
</evidence>
<keyword evidence="3" id="KW-1185">Reference proteome</keyword>
<dbReference type="InterPro" id="IPR025659">
    <property type="entry name" value="Tubby-like_C"/>
</dbReference>
<protein>
    <recommendedName>
        <fullName evidence="4">Tubby C-terminal domain-containing protein</fullName>
    </recommendedName>
</protein>
<sequence>MNFSSSSSYSSFPPIRKQTNHLPKKVIKPPDYISHSNQKNSSIGNHTKIETSDDPFVISSDTDSFNHDIDKNTPELNKNNIQESSFASSFSVQPYQANPETEYIIYKCKKVKSFSFAKKQLVFNLILSNEANDTVLYSAKFRPSGINPAVSLFKGSDCHLKEDNAEGIILTSEKLTKFSLRKRSRYGNEIMSLKFIKSLSKKPRSIQIYVYIDTNSNIESNCNKPIYLRNLEPKKTVFGTWELNLNAPSVLASSKNCLIINSSTKETVFILRKVQKRVFEIEAMNSLSLLQLFAFAISSLLCRLK</sequence>
<evidence type="ECO:0000313" key="3">
    <source>
        <dbReference type="Proteomes" id="UP001470230"/>
    </source>
</evidence>
<evidence type="ECO:0008006" key="4">
    <source>
        <dbReference type="Google" id="ProtNLM"/>
    </source>
</evidence>
<feature type="compositionally biased region" description="Polar residues" evidence="1">
    <location>
        <begin position="34"/>
        <end position="45"/>
    </location>
</feature>
<feature type="region of interest" description="Disordered" evidence="1">
    <location>
        <begin position="1"/>
        <end position="49"/>
    </location>
</feature>
<gene>
    <name evidence="2" type="ORF">M9Y10_041943</name>
</gene>
<organism evidence="2 3">
    <name type="scientific">Tritrichomonas musculus</name>
    <dbReference type="NCBI Taxonomy" id="1915356"/>
    <lineage>
        <taxon>Eukaryota</taxon>
        <taxon>Metamonada</taxon>
        <taxon>Parabasalia</taxon>
        <taxon>Tritrichomonadida</taxon>
        <taxon>Tritrichomonadidae</taxon>
        <taxon>Tritrichomonas</taxon>
    </lineage>
</organism>
<name>A0ABR2K5W6_9EUKA</name>
<dbReference type="SUPFAM" id="SSF54518">
    <property type="entry name" value="Tubby C-terminal domain-like"/>
    <property type="match status" value="1"/>
</dbReference>
<proteinExistence type="predicted"/>
<evidence type="ECO:0000313" key="2">
    <source>
        <dbReference type="EMBL" id="KAK8886480.1"/>
    </source>
</evidence>